<dbReference type="InterPro" id="IPR051678">
    <property type="entry name" value="AGP_Transferase"/>
</dbReference>
<dbReference type="PANTHER" id="PTHR21310:SF15">
    <property type="entry name" value="AMINOGLYCOSIDE PHOSPHOTRANSFERASE DOMAIN-CONTAINING PROTEIN"/>
    <property type="match status" value="1"/>
</dbReference>
<dbReference type="Pfam" id="PF01636">
    <property type="entry name" value="APH"/>
    <property type="match status" value="1"/>
</dbReference>
<proteinExistence type="predicted"/>
<sequence>MDAIALYQEACGRHDALSGYYNRNVRVDSVDGPVMVRIPSGGAESMDLTMWPEHAVLEAIRPYVTSAPQLLHVQTDPQFQIHEFITGTSLDEVCPAGTPVPAGVLDAIGSLFAQLLRVPTAKLPGPPADWPADGDTVGFVALLLRLVRTIRAAGDEATGRLYRELGVPDDPCALLEQQAGALRARPFRLLHADIHRGNVITQGSRTVFLDWELALWGDPVYDLADHLHKMSYLPGEREQTVATWRRVAPAECRVGWEEALAFYLAYERMKSAVVDTVRWARRIAAAPTPAEGRVLANELADKLRAARPFWEPDSRSECSSGDIERAVARWSGRRATDGR</sequence>
<feature type="domain" description="Aminoglycoside phosphotransferase" evidence="1">
    <location>
        <begin position="18"/>
        <end position="245"/>
    </location>
</feature>
<dbReference type="SUPFAM" id="SSF56112">
    <property type="entry name" value="Protein kinase-like (PK-like)"/>
    <property type="match status" value="1"/>
</dbReference>
<dbReference type="InterPro" id="IPR011009">
    <property type="entry name" value="Kinase-like_dom_sf"/>
</dbReference>
<dbReference type="Gene3D" id="3.90.1200.10">
    <property type="match status" value="1"/>
</dbReference>
<dbReference type="Proteomes" id="UP000094094">
    <property type="component" value="Chromosome"/>
</dbReference>
<reference evidence="2 3" key="1">
    <citation type="submission" date="2016-09" db="EMBL/GenBank/DDBJ databases">
        <title>Complete genome sequencing of Streptomyces lydicus 103 and metabolic pathways analysis of antibiotic biosynthesis.</title>
        <authorList>
            <person name="Jia N."/>
            <person name="Ding M.-Z."/>
            <person name="Gao F."/>
            <person name="Yuan Y.-J."/>
        </authorList>
    </citation>
    <scope>NUCLEOTIDE SEQUENCE [LARGE SCALE GENOMIC DNA]</scope>
    <source>
        <strain evidence="2 3">103</strain>
    </source>
</reference>
<dbReference type="PANTHER" id="PTHR21310">
    <property type="entry name" value="AMINOGLYCOSIDE PHOSPHOTRANSFERASE-RELATED-RELATED"/>
    <property type="match status" value="1"/>
</dbReference>
<evidence type="ECO:0000313" key="3">
    <source>
        <dbReference type="Proteomes" id="UP000094094"/>
    </source>
</evidence>
<protein>
    <recommendedName>
        <fullName evidence="1">Aminoglycoside phosphotransferase domain-containing protein</fullName>
    </recommendedName>
</protein>
<dbReference type="RefSeq" id="WP_069572306.1">
    <property type="nucleotide sequence ID" value="NZ_CP017157.1"/>
</dbReference>
<dbReference type="EMBL" id="CP017157">
    <property type="protein sequence ID" value="AOP50130.1"/>
    <property type="molecule type" value="Genomic_DNA"/>
</dbReference>
<organism evidence="2 3">
    <name type="scientific">Streptomyces lydicus</name>
    <dbReference type="NCBI Taxonomy" id="47763"/>
    <lineage>
        <taxon>Bacteria</taxon>
        <taxon>Bacillati</taxon>
        <taxon>Actinomycetota</taxon>
        <taxon>Actinomycetes</taxon>
        <taxon>Kitasatosporales</taxon>
        <taxon>Streptomycetaceae</taxon>
        <taxon>Streptomyces</taxon>
    </lineage>
</organism>
<accession>A0A1D7VTQ3</accession>
<evidence type="ECO:0000313" key="2">
    <source>
        <dbReference type="EMBL" id="AOP50130.1"/>
    </source>
</evidence>
<keyword evidence="3" id="KW-1185">Reference proteome</keyword>
<dbReference type="AlphaFoldDB" id="A0A1D7VTQ3"/>
<name>A0A1D7VTQ3_9ACTN</name>
<evidence type="ECO:0000259" key="1">
    <source>
        <dbReference type="Pfam" id="PF01636"/>
    </source>
</evidence>
<dbReference type="KEGG" id="slc:SL103_31215"/>
<dbReference type="InterPro" id="IPR002575">
    <property type="entry name" value="Aminoglycoside_PTrfase"/>
</dbReference>
<dbReference type="OrthoDB" id="3454210at2"/>
<gene>
    <name evidence="2" type="ORF">SL103_31215</name>
</gene>